<dbReference type="SUPFAM" id="SSF50249">
    <property type="entry name" value="Nucleic acid-binding proteins"/>
    <property type="match status" value="1"/>
</dbReference>
<dbReference type="PROSITE" id="PS51857">
    <property type="entry name" value="CSD_2"/>
    <property type="match status" value="1"/>
</dbReference>
<dbReference type="PRINTS" id="PR00050">
    <property type="entry name" value="COLDSHOCK"/>
</dbReference>
<evidence type="ECO:0000256" key="3">
    <source>
        <dbReference type="ARBA" id="ARBA00023015"/>
    </source>
</evidence>
<keyword evidence="2" id="KW-0963">Cytoplasm</keyword>
<name>A0A7G9S1D9_9FIRM</name>
<feature type="domain" description="CSD" evidence="8">
    <location>
        <begin position="1"/>
        <end position="66"/>
    </location>
</feature>
<evidence type="ECO:0000256" key="2">
    <source>
        <dbReference type="ARBA" id="ARBA00022490"/>
    </source>
</evidence>
<evidence type="ECO:0000256" key="1">
    <source>
        <dbReference type="ARBA" id="ARBA00004496"/>
    </source>
</evidence>
<dbReference type="SMART" id="SM00357">
    <property type="entry name" value="CSP"/>
    <property type="match status" value="1"/>
</dbReference>
<dbReference type="EMBL" id="CP060715">
    <property type="protein sequence ID" value="QNN61664.1"/>
    <property type="molecule type" value="Genomic_DNA"/>
</dbReference>
<evidence type="ECO:0000256" key="7">
    <source>
        <dbReference type="RuleBase" id="RU000408"/>
    </source>
</evidence>
<accession>A0A7G9S1D9</accession>
<protein>
    <submittedName>
        <fullName evidence="9">Cold-shock protein</fullName>
    </submittedName>
</protein>
<dbReference type="Proteomes" id="UP000515928">
    <property type="component" value="Chromosome"/>
</dbReference>
<comment type="subcellular location">
    <subcellularLocation>
        <location evidence="1 7">Cytoplasm</location>
    </subcellularLocation>
</comment>
<keyword evidence="4" id="KW-0238">DNA-binding</keyword>
<keyword evidence="5" id="KW-0010">Activator</keyword>
<dbReference type="Gene3D" id="6.20.370.130">
    <property type="match status" value="1"/>
</dbReference>
<dbReference type="PANTHER" id="PTHR46565">
    <property type="entry name" value="COLD SHOCK DOMAIN PROTEIN 2"/>
    <property type="match status" value="1"/>
</dbReference>
<evidence type="ECO:0000313" key="10">
    <source>
        <dbReference type="Proteomes" id="UP000515928"/>
    </source>
</evidence>
<keyword evidence="10" id="KW-1185">Reference proteome</keyword>
<dbReference type="AlphaFoldDB" id="A0A7G9S1D9"/>
<dbReference type="RefSeq" id="WP_187534863.1">
    <property type="nucleotide sequence ID" value="NZ_CBCSHU010000003.1"/>
</dbReference>
<dbReference type="GO" id="GO:0003677">
    <property type="term" value="F:DNA binding"/>
    <property type="evidence" value="ECO:0007669"/>
    <property type="project" value="UniProtKB-KW"/>
</dbReference>
<gene>
    <name evidence="9" type="ORF">H9L01_04730</name>
</gene>
<dbReference type="Gene3D" id="2.40.50.140">
    <property type="entry name" value="Nucleic acid-binding proteins"/>
    <property type="match status" value="1"/>
</dbReference>
<dbReference type="PANTHER" id="PTHR46565:SF20">
    <property type="entry name" value="COLD SHOCK DOMAIN-CONTAINING PROTEIN 4"/>
    <property type="match status" value="1"/>
</dbReference>
<keyword evidence="3" id="KW-0805">Transcription regulation</keyword>
<dbReference type="PIRSF" id="PIRSF002599">
    <property type="entry name" value="Cold_shock_A"/>
    <property type="match status" value="1"/>
</dbReference>
<dbReference type="PROSITE" id="PS00352">
    <property type="entry name" value="CSD_1"/>
    <property type="match status" value="1"/>
</dbReference>
<reference evidence="9 10" key="1">
    <citation type="submission" date="2020-08" db="EMBL/GenBank/DDBJ databases">
        <title>Genome sequence of Erysipelothrix inopinata DSM 15511T.</title>
        <authorList>
            <person name="Hyun D.-W."/>
            <person name="Bae J.-W."/>
        </authorList>
    </citation>
    <scope>NUCLEOTIDE SEQUENCE [LARGE SCALE GENOMIC DNA]</scope>
    <source>
        <strain evidence="9 10">DSM 15511</strain>
    </source>
</reference>
<evidence type="ECO:0000256" key="6">
    <source>
        <dbReference type="ARBA" id="ARBA00023163"/>
    </source>
</evidence>
<dbReference type="InterPro" id="IPR012340">
    <property type="entry name" value="NA-bd_OB-fold"/>
</dbReference>
<dbReference type="GO" id="GO:0005737">
    <property type="term" value="C:cytoplasm"/>
    <property type="evidence" value="ECO:0007669"/>
    <property type="project" value="UniProtKB-SubCell"/>
</dbReference>
<dbReference type="CDD" id="cd04458">
    <property type="entry name" value="CSP_CDS"/>
    <property type="match status" value="1"/>
</dbReference>
<evidence type="ECO:0000256" key="4">
    <source>
        <dbReference type="ARBA" id="ARBA00023125"/>
    </source>
</evidence>
<dbReference type="InterPro" id="IPR011129">
    <property type="entry name" value="CSD"/>
</dbReference>
<organism evidence="9 10">
    <name type="scientific">Erysipelothrix inopinata</name>
    <dbReference type="NCBI Taxonomy" id="225084"/>
    <lineage>
        <taxon>Bacteria</taxon>
        <taxon>Bacillati</taxon>
        <taxon>Bacillota</taxon>
        <taxon>Erysipelotrichia</taxon>
        <taxon>Erysipelotrichales</taxon>
        <taxon>Erysipelotrichaceae</taxon>
        <taxon>Erysipelothrix</taxon>
    </lineage>
</organism>
<evidence type="ECO:0000259" key="8">
    <source>
        <dbReference type="PROSITE" id="PS51857"/>
    </source>
</evidence>
<dbReference type="KEGG" id="eio:H9L01_04730"/>
<dbReference type="Pfam" id="PF00313">
    <property type="entry name" value="CSD"/>
    <property type="match status" value="1"/>
</dbReference>
<dbReference type="InterPro" id="IPR019844">
    <property type="entry name" value="CSD_CS"/>
</dbReference>
<keyword evidence="6" id="KW-0804">Transcription</keyword>
<proteinExistence type="predicted"/>
<sequence length="67" mass="7414">MESGKVKFFNAEKGFGFIINDSNNEELFVHFSGIVSEGYKTLNEGQVVTFDIEMGQRGPQAINVKGL</sequence>
<evidence type="ECO:0000313" key="9">
    <source>
        <dbReference type="EMBL" id="QNN61664.1"/>
    </source>
</evidence>
<evidence type="ECO:0000256" key="5">
    <source>
        <dbReference type="ARBA" id="ARBA00023159"/>
    </source>
</evidence>
<dbReference type="InterPro" id="IPR002059">
    <property type="entry name" value="CSP_DNA-bd"/>
</dbReference>
<dbReference type="InterPro" id="IPR012156">
    <property type="entry name" value="Cold_shock_CspA"/>
</dbReference>